<dbReference type="InterPro" id="IPR013083">
    <property type="entry name" value="Znf_RING/FYVE/PHD"/>
</dbReference>
<dbReference type="SMART" id="SM00184">
    <property type="entry name" value="RING"/>
    <property type="match status" value="1"/>
</dbReference>
<dbReference type="InterPro" id="IPR017907">
    <property type="entry name" value="Znf_RING_CS"/>
</dbReference>
<dbReference type="InterPro" id="IPR027370">
    <property type="entry name" value="Znf-RING_euk"/>
</dbReference>
<dbReference type="InterPro" id="IPR001841">
    <property type="entry name" value="Znf_RING"/>
</dbReference>
<dbReference type="PROSITE" id="PS50089">
    <property type="entry name" value="ZF_RING_2"/>
    <property type="match status" value="1"/>
</dbReference>
<dbReference type="GO" id="GO:0008270">
    <property type="term" value="F:zinc ion binding"/>
    <property type="evidence" value="ECO:0007669"/>
    <property type="project" value="UniProtKB-KW"/>
</dbReference>
<feature type="domain" description="RING-type" evidence="5">
    <location>
        <begin position="20"/>
        <end position="63"/>
    </location>
</feature>
<dbReference type="PANTHER" id="PTHR47156:SF10">
    <property type="entry name" value="E3 UBIQUITIN-PROTEIN LIGASE TRIM-21-RELATED"/>
    <property type="match status" value="1"/>
</dbReference>
<dbReference type="AlphaFoldDB" id="A0A7E4URQ4"/>
<protein>
    <submittedName>
        <fullName evidence="7">RING-type domain-containing protein</fullName>
    </submittedName>
</protein>
<reference evidence="6" key="1">
    <citation type="journal article" date="2013" name="Genetics">
        <title>The draft genome and transcriptome of Panagrellus redivivus are shaped by the harsh demands of a free-living lifestyle.</title>
        <authorList>
            <person name="Srinivasan J."/>
            <person name="Dillman A.R."/>
            <person name="Macchietto M.G."/>
            <person name="Heikkinen L."/>
            <person name="Lakso M."/>
            <person name="Fracchia K.M."/>
            <person name="Antoshechkin I."/>
            <person name="Mortazavi A."/>
            <person name="Wong G."/>
            <person name="Sternberg P.W."/>
        </authorList>
    </citation>
    <scope>NUCLEOTIDE SEQUENCE [LARGE SCALE GENOMIC DNA]</scope>
    <source>
        <strain evidence="6">MT8872</strain>
    </source>
</reference>
<dbReference type="PANTHER" id="PTHR47156">
    <property type="entry name" value="PROTEIN CBG20824"/>
    <property type="match status" value="1"/>
</dbReference>
<keyword evidence="3" id="KW-0862">Zinc</keyword>
<evidence type="ECO:0000313" key="7">
    <source>
        <dbReference type="WBParaSite" id="Pan_g12044.t1"/>
    </source>
</evidence>
<keyword evidence="6" id="KW-1185">Reference proteome</keyword>
<keyword evidence="1" id="KW-0479">Metal-binding</keyword>
<reference evidence="7" key="2">
    <citation type="submission" date="2020-10" db="UniProtKB">
        <authorList>
            <consortium name="WormBaseParasite"/>
        </authorList>
    </citation>
    <scope>IDENTIFICATION</scope>
</reference>
<organism evidence="6 7">
    <name type="scientific">Panagrellus redivivus</name>
    <name type="common">Microworm</name>
    <dbReference type="NCBI Taxonomy" id="6233"/>
    <lineage>
        <taxon>Eukaryota</taxon>
        <taxon>Metazoa</taxon>
        <taxon>Ecdysozoa</taxon>
        <taxon>Nematoda</taxon>
        <taxon>Chromadorea</taxon>
        <taxon>Rhabditida</taxon>
        <taxon>Tylenchina</taxon>
        <taxon>Panagrolaimomorpha</taxon>
        <taxon>Panagrolaimoidea</taxon>
        <taxon>Panagrolaimidae</taxon>
        <taxon>Panagrellus</taxon>
    </lineage>
</organism>
<keyword evidence="2 4" id="KW-0863">Zinc-finger</keyword>
<dbReference type="Pfam" id="PF13445">
    <property type="entry name" value="zf-RING_UBOX"/>
    <property type="match status" value="1"/>
</dbReference>
<sequence length="228" mass="25585">MPPKTNFLFGSSPDFEMSRCRICYNTYNRTHRAPTSMPCGHTFCHGCIRQMTTEILFSCGVCRTVSLVGWSGTKKNVALIQTLDKLNLLASDDTDVSDSSPLGSNAFLQDEINNVDPNEMLYHSERSLKILSGYLKSHYGTSNSAVQTIDKAVGELEMLKPKSPEVAAQGTHNFELDMLINEFNEADFNVDLYDEMRWENLDRFLAELGRLRQEIESNSYGVNSNGST</sequence>
<evidence type="ECO:0000256" key="1">
    <source>
        <dbReference type="ARBA" id="ARBA00022723"/>
    </source>
</evidence>
<dbReference type="InterPro" id="IPR052667">
    <property type="entry name" value="E3_ubiquitin-ligase_RING"/>
</dbReference>
<evidence type="ECO:0000259" key="5">
    <source>
        <dbReference type="PROSITE" id="PS50089"/>
    </source>
</evidence>
<dbReference type="WBParaSite" id="Pan_g12044.t1">
    <property type="protein sequence ID" value="Pan_g12044.t1"/>
    <property type="gene ID" value="Pan_g12044"/>
</dbReference>
<dbReference type="Proteomes" id="UP000492821">
    <property type="component" value="Unassembled WGS sequence"/>
</dbReference>
<evidence type="ECO:0000256" key="3">
    <source>
        <dbReference type="ARBA" id="ARBA00022833"/>
    </source>
</evidence>
<accession>A0A7E4URQ4</accession>
<dbReference type="Gene3D" id="3.30.40.10">
    <property type="entry name" value="Zinc/RING finger domain, C3HC4 (zinc finger)"/>
    <property type="match status" value="1"/>
</dbReference>
<evidence type="ECO:0000256" key="2">
    <source>
        <dbReference type="ARBA" id="ARBA00022771"/>
    </source>
</evidence>
<name>A0A7E4URQ4_PANRE</name>
<proteinExistence type="predicted"/>
<dbReference type="PROSITE" id="PS00518">
    <property type="entry name" value="ZF_RING_1"/>
    <property type="match status" value="1"/>
</dbReference>
<evidence type="ECO:0000256" key="4">
    <source>
        <dbReference type="PROSITE-ProRule" id="PRU00175"/>
    </source>
</evidence>
<dbReference type="SUPFAM" id="SSF57850">
    <property type="entry name" value="RING/U-box"/>
    <property type="match status" value="1"/>
</dbReference>
<evidence type="ECO:0000313" key="6">
    <source>
        <dbReference type="Proteomes" id="UP000492821"/>
    </source>
</evidence>